<organism evidence="17 18">
    <name type="scientific">Clarias magur</name>
    <name type="common">Asian catfish</name>
    <name type="synonym">Macropteronotus magur</name>
    <dbReference type="NCBI Taxonomy" id="1594786"/>
    <lineage>
        <taxon>Eukaryota</taxon>
        <taxon>Metazoa</taxon>
        <taxon>Chordata</taxon>
        <taxon>Craniata</taxon>
        <taxon>Vertebrata</taxon>
        <taxon>Euteleostomi</taxon>
        <taxon>Actinopterygii</taxon>
        <taxon>Neopterygii</taxon>
        <taxon>Teleostei</taxon>
        <taxon>Ostariophysi</taxon>
        <taxon>Siluriformes</taxon>
        <taxon>Clariidae</taxon>
        <taxon>Clarias</taxon>
    </lineage>
</organism>
<keyword evidence="10" id="KW-0472">Membrane</keyword>
<evidence type="ECO:0000256" key="15">
    <source>
        <dbReference type="ARBA" id="ARBA00050664"/>
    </source>
</evidence>
<comment type="subcellular location">
    <subcellularLocation>
        <location evidence="1">Golgi apparatus membrane</location>
        <topology evidence="1">Single-pass type II membrane protein</topology>
    </subcellularLocation>
</comment>
<evidence type="ECO:0000256" key="6">
    <source>
        <dbReference type="ARBA" id="ARBA00022692"/>
    </source>
</evidence>
<evidence type="ECO:0000256" key="13">
    <source>
        <dbReference type="ARBA" id="ARBA00036348"/>
    </source>
</evidence>
<evidence type="ECO:0000256" key="7">
    <source>
        <dbReference type="ARBA" id="ARBA00022968"/>
    </source>
</evidence>
<feature type="non-terminal residue" evidence="17">
    <location>
        <position position="96"/>
    </location>
</feature>
<evidence type="ECO:0000256" key="11">
    <source>
        <dbReference type="ARBA" id="ARBA00023157"/>
    </source>
</evidence>
<keyword evidence="9" id="KW-0333">Golgi apparatus</keyword>
<evidence type="ECO:0000256" key="4">
    <source>
        <dbReference type="ARBA" id="ARBA00022676"/>
    </source>
</evidence>
<name>A0A8J4TY84_CLAMG</name>
<dbReference type="EMBL" id="QNUK01000262">
    <property type="protein sequence ID" value="KAF5896813.1"/>
    <property type="molecule type" value="Genomic_DNA"/>
</dbReference>
<evidence type="ECO:0000256" key="10">
    <source>
        <dbReference type="ARBA" id="ARBA00023136"/>
    </source>
</evidence>
<evidence type="ECO:0000256" key="16">
    <source>
        <dbReference type="ARBA" id="ARBA00052285"/>
    </source>
</evidence>
<keyword evidence="8" id="KW-1133">Transmembrane helix</keyword>
<dbReference type="PANTHER" id="PTHR45941:SF1">
    <property type="entry name" value="ALPHA-N-ACETYLGALACTOSAMINIDE ALPHA-2,6-SIALYLTRANSFERASE 1"/>
    <property type="match status" value="1"/>
</dbReference>
<dbReference type="Pfam" id="PF00777">
    <property type="entry name" value="Glyco_transf_29"/>
    <property type="match status" value="1"/>
</dbReference>
<accession>A0A8J4TY84</accession>
<evidence type="ECO:0000313" key="17">
    <source>
        <dbReference type="EMBL" id="KAF5896813.1"/>
    </source>
</evidence>
<gene>
    <name evidence="17" type="ORF">DAT39_013476</name>
</gene>
<protein>
    <recommendedName>
        <fullName evidence="14">alpha-N-acetylgalactosaminide alpha-2,6-sialyltransferase</fullName>
        <ecNumber evidence="14">2.4.3.3</ecNumber>
    </recommendedName>
</protein>
<keyword evidence="4" id="KW-0328">Glycosyltransferase</keyword>
<dbReference type="GO" id="GO:0009312">
    <property type="term" value="P:oligosaccharide biosynthetic process"/>
    <property type="evidence" value="ECO:0007669"/>
    <property type="project" value="TreeGrafter"/>
</dbReference>
<sequence>GIIYVMIPEGMRDFVWLEGLLEEAKRINGSYKGQRPLTYYSNRFQEDKFYVLHPDFLRYVRNRFMPSETLNRSYWHFYRPTNGAFALFLALHTCDM</sequence>
<dbReference type="InterPro" id="IPR001675">
    <property type="entry name" value="Glyco_trans_29"/>
</dbReference>
<evidence type="ECO:0000256" key="9">
    <source>
        <dbReference type="ARBA" id="ARBA00023034"/>
    </source>
</evidence>
<evidence type="ECO:0000256" key="12">
    <source>
        <dbReference type="ARBA" id="ARBA00023180"/>
    </source>
</evidence>
<keyword evidence="5" id="KW-0808">Transferase</keyword>
<evidence type="ECO:0000313" key="18">
    <source>
        <dbReference type="Proteomes" id="UP000727407"/>
    </source>
</evidence>
<comment type="pathway">
    <text evidence="2">Protein modification; protein glycosylation.</text>
</comment>
<comment type="catalytic activity">
    <reaction evidence="15">
        <text>a 3-O-[N-acetyl-alpha-neuraminyl-(2-&gt;3)-beta-D-galactosyl-(1-&gt;3)-N-acetyl-alpha-D-galactosaminyl]-L-threonyl-[protein] + CMP-N-acetyl-beta-neuraminate = a 3-O-{alpha-Neu5Ac-(2-&gt;3)-beta-D-Gal-(1-&gt;3)-[alpha-Neu5Ac-(2-&gt;6)]-alpha-D-GalNAc}-L-threonyl-[protein] + CMP + H(+)</text>
        <dbReference type="Rhea" id="RHEA:81659"/>
        <dbReference type="Rhea" id="RHEA-COMP:14417"/>
        <dbReference type="Rhea" id="RHEA-COMP:16763"/>
        <dbReference type="ChEBI" id="CHEBI:15378"/>
        <dbReference type="ChEBI" id="CHEBI:57812"/>
        <dbReference type="ChEBI" id="CHEBI:60377"/>
        <dbReference type="ChEBI" id="CHEBI:139598"/>
        <dbReference type="ChEBI" id="CHEBI:156398"/>
    </reaction>
    <physiologicalReaction direction="left-to-right" evidence="15">
        <dbReference type="Rhea" id="RHEA:81660"/>
    </physiologicalReaction>
</comment>
<evidence type="ECO:0000256" key="1">
    <source>
        <dbReference type="ARBA" id="ARBA00004323"/>
    </source>
</evidence>
<dbReference type="Proteomes" id="UP000727407">
    <property type="component" value="Unassembled WGS sequence"/>
</dbReference>
<keyword evidence="11" id="KW-1015">Disulfide bond</keyword>
<keyword evidence="12" id="KW-0325">Glycoprotein</keyword>
<comment type="caution">
    <text evidence="17">The sequence shown here is derived from an EMBL/GenBank/DDBJ whole genome shotgun (WGS) entry which is preliminary data.</text>
</comment>
<comment type="catalytic activity">
    <reaction evidence="13">
        <text>a beta-D-galactosyl-(1-&gt;3)-N-acetyl-alpha-D-galactosaminyl derivative + CMP-N-acetyl-beta-neuraminate = a beta-D-galactosyl-(1-&gt;3)-[N-acetyl-alpha-neuraminyl-(2-&gt;6)]-N-acetyl-alpha-D-galactosaminyl derivative + CMP + H(+)</text>
        <dbReference type="Rhea" id="RHEA:11136"/>
        <dbReference type="ChEBI" id="CHEBI:15378"/>
        <dbReference type="ChEBI" id="CHEBI:57812"/>
        <dbReference type="ChEBI" id="CHEBI:60377"/>
        <dbReference type="ChEBI" id="CHEBI:133470"/>
        <dbReference type="ChEBI" id="CHEBI:140764"/>
        <dbReference type="EC" id="2.4.3.3"/>
    </reaction>
    <physiologicalReaction direction="left-to-right" evidence="13">
        <dbReference type="Rhea" id="RHEA:11137"/>
    </physiologicalReaction>
</comment>
<dbReference type="PANTHER" id="PTHR45941">
    <property type="entry name" value="ALPHA-N-ACETYLGALACTOSAMINIDE ALPHA-2,6-SIALYLTRANSFERASE 2-LIKE-RELATED"/>
    <property type="match status" value="1"/>
</dbReference>
<keyword evidence="7" id="KW-0735">Signal-anchor</keyword>
<evidence type="ECO:0000256" key="3">
    <source>
        <dbReference type="ARBA" id="ARBA00006003"/>
    </source>
</evidence>
<dbReference type="EC" id="2.4.3.3" evidence="14"/>
<comment type="similarity">
    <text evidence="3">Belongs to the glycosyltransferase 29 family.</text>
</comment>
<keyword evidence="6" id="KW-0812">Transmembrane</keyword>
<evidence type="ECO:0000256" key="2">
    <source>
        <dbReference type="ARBA" id="ARBA00004922"/>
    </source>
</evidence>
<dbReference type="AlphaFoldDB" id="A0A8J4TY84"/>
<evidence type="ECO:0000256" key="5">
    <source>
        <dbReference type="ARBA" id="ARBA00022679"/>
    </source>
</evidence>
<feature type="non-terminal residue" evidence="17">
    <location>
        <position position="1"/>
    </location>
</feature>
<reference evidence="17" key="1">
    <citation type="submission" date="2020-07" db="EMBL/GenBank/DDBJ databases">
        <title>Clarias magur genome sequencing, assembly and annotation.</title>
        <authorList>
            <person name="Kushwaha B."/>
            <person name="Kumar R."/>
            <person name="Das P."/>
            <person name="Joshi C.G."/>
            <person name="Kumar D."/>
            <person name="Nagpure N.S."/>
            <person name="Pandey M."/>
            <person name="Agarwal S."/>
            <person name="Srivastava S."/>
            <person name="Singh M."/>
            <person name="Sahoo L."/>
            <person name="Jayasankar P."/>
            <person name="Meher P.K."/>
            <person name="Koringa P.G."/>
            <person name="Iquebal M.A."/>
            <person name="Das S.P."/>
            <person name="Bit A."/>
            <person name="Patnaik S."/>
            <person name="Patel N."/>
            <person name="Shah T.M."/>
            <person name="Hinsu A."/>
            <person name="Jena J.K."/>
        </authorList>
    </citation>
    <scope>NUCLEOTIDE SEQUENCE</scope>
    <source>
        <strain evidence="17">CIFAMagur01</strain>
        <tissue evidence="17">Testis</tissue>
    </source>
</reference>
<dbReference type="GO" id="GO:0000139">
    <property type="term" value="C:Golgi membrane"/>
    <property type="evidence" value="ECO:0007669"/>
    <property type="project" value="UniProtKB-SubCell"/>
</dbReference>
<dbReference type="Gene3D" id="3.90.1480.20">
    <property type="entry name" value="Glycosyl transferase family 29"/>
    <property type="match status" value="1"/>
</dbReference>
<dbReference type="InterPro" id="IPR038578">
    <property type="entry name" value="GT29-like_sf"/>
</dbReference>
<evidence type="ECO:0000256" key="14">
    <source>
        <dbReference type="ARBA" id="ARBA00039109"/>
    </source>
</evidence>
<evidence type="ECO:0000256" key="8">
    <source>
        <dbReference type="ARBA" id="ARBA00022989"/>
    </source>
</evidence>
<dbReference type="OrthoDB" id="10264956at2759"/>
<proteinExistence type="inferred from homology"/>
<dbReference type="GO" id="GO:0001665">
    <property type="term" value="F:alpha-N-acetylgalactosaminide alpha-2,6-sialyltransferase activity"/>
    <property type="evidence" value="ECO:0007669"/>
    <property type="project" value="UniProtKB-EC"/>
</dbReference>
<comment type="catalytic activity">
    <reaction evidence="16">
        <text>a 3-O-[N-acetyl-alpha-D-galactosaminyl]-L-threonyl-[protein] + CMP-N-acetyl-beta-neuraminate = a 3-O-[N-acetyl-alpha-neuraminosyl-(2-&gt;6)-N-acetyl-alpha-D-galactosaminyl]-L-threonyl-[protein] + CMP + H(+)</text>
        <dbReference type="Rhea" id="RHEA:81643"/>
        <dbReference type="Rhea" id="RHEA-COMP:11689"/>
        <dbReference type="Rhea" id="RHEA-COMP:19720"/>
        <dbReference type="ChEBI" id="CHEBI:15378"/>
        <dbReference type="ChEBI" id="CHEBI:57812"/>
        <dbReference type="ChEBI" id="CHEBI:60377"/>
        <dbReference type="ChEBI" id="CHEBI:87075"/>
        <dbReference type="ChEBI" id="CHEBI:231970"/>
    </reaction>
    <physiologicalReaction direction="left-to-right" evidence="16">
        <dbReference type="Rhea" id="RHEA:81644"/>
    </physiologicalReaction>
</comment>
<keyword evidence="18" id="KW-1185">Reference proteome</keyword>